<dbReference type="InterPro" id="IPR023393">
    <property type="entry name" value="START-like_dom_sf"/>
</dbReference>
<proteinExistence type="predicted"/>
<keyword evidence="2" id="KW-1185">Reference proteome</keyword>
<dbReference type="PANTHER" id="PTHR31213">
    <property type="entry name" value="OS08G0374000 PROTEIN-RELATED"/>
    <property type="match status" value="1"/>
</dbReference>
<dbReference type="OrthoDB" id="4436220at2759"/>
<sequence length="148" mass="16592">MVHRFVTVWSVGTLREVNVTFGLPTARNTERLEILDEERHVISFNIVGGGHHLTNYRSITTLHPSPVGNDTVMIESYVVDVPPGNTKEDTSVFINPQSLTQIVKLGKSLQKDSMMSRRFLRAWIGFREGFDGLGLVSGGLGNRRAWRV</sequence>
<dbReference type="GO" id="GO:0038023">
    <property type="term" value="F:signaling receptor activity"/>
    <property type="evidence" value="ECO:0007669"/>
    <property type="project" value="TreeGrafter"/>
</dbReference>
<dbReference type="Gene3D" id="3.30.530.20">
    <property type="match status" value="1"/>
</dbReference>
<dbReference type="SUPFAM" id="SSF55961">
    <property type="entry name" value="Bet v1-like"/>
    <property type="match status" value="1"/>
</dbReference>
<organism evidence="1 2">
    <name type="scientific">Carpinus fangiana</name>
    <dbReference type="NCBI Taxonomy" id="176857"/>
    <lineage>
        <taxon>Eukaryota</taxon>
        <taxon>Viridiplantae</taxon>
        <taxon>Streptophyta</taxon>
        <taxon>Embryophyta</taxon>
        <taxon>Tracheophyta</taxon>
        <taxon>Spermatophyta</taxon>
        <taxon>Magnoliopsida</taxon>
        <taxon>eudicotyledons</taxon>
        <taxon>Gunneridae</taxon>
        <taxon>Pentapetalae</taxon>
        <taxon>rosids</taxon>
        <taxon>fabids</taxon>
        <taxon>Fagales</taxon>
        <taxon>Betulaceae</taxon>
        <taxon>Carpinus</taxon>
    </lineage>
</organism>
<reference evidence="1 2" key="1">
    <citation type="submission" date="2019-06" db="EMBL/GenBank/DDBJ databases">
        <title>A chromosomal-level reference genome of Carpinus fangiana (Coryloideae, Betulaceae).</title>
        <authorList>
            <person name="Yang X."/>
            <person name="Wang Z."/>
            <person name="Zhang L."/>
            <person name="Hao G."/>
            <person name="Liu J."/>
            <person name="Yang Y."/>
        </authorList>
    </citation>
    <scope>NUCLEOTIDE SEQUENCE [LARGE SCALE GENOMIC DNA]</scope>
    <source>
        <strain evidence="1">Cfa_2016G</strain>
        <tissue evidence="1">Leaf</tissue>
    </source>
</reference>
<dbReference type="PANTHER" id="PTHR31213:SF138">
    <property type="entry name" value="ABSCISIC ACID RECEPTOR PYL6"/>
    <property type="match status" value="1"/>
</dbReference>
<dbReference type="Proteomes" id="UP000327013">
    <property type="component" value="Chromosome 1"/>
</dbReference>
<dbReference type="InterPro" id="IPR050279">
    <property type="entry name" value="Plant_def-hormone_signal"/>
</dbReference>
<gene>
    <name evidence="1" type="ORF">FH972_001259</name>
</gene>
<dbReference type="GO" id="GO:0004864">
    <property type="term" value="F:protein phosphatase inhibitor activity"/>
    <property type="evidence" value="ECO:0007669"/>
    <property type="project" value="TreeGrafter"/>
</dbReference>
<dbReference type="GO" id="GO:0005634">
    <property type="term" value="C:nucleus"/>
    <property type="evidence" value="ECO:0007669"/>
    <property type="project" value="TreeGrafter"/>
</dbReference>
<dbReference type="GO" id="GO:0005737">
    <property type="term" value="C:cytoplasm"/>
    <property type="evidence" value="ECO:0007669"/>
    <property type="project" value="TreeGrafter"/>
</dbReference>
<evidence type="ECO:0000313" key="1">
    <source>
        <dbReference type="EMBL" id="KAE7996545.1"/>
    </source>
</evidence>
<evidence type="ECO:0000313" key="2">
    <source>
        <dbReference type="Proteomes" id="UP000327013"/>
    </source>
</evidence>
<evidence type="ECO:0008006" key="3">
    <source>
        <dbReference type="Google" id="ProtNLM"/>
    </source>
</evidence>
<dbReference type="GO" id="GO:0009738">
    <property type="term" value="P:abscisic acid-activated signaling pathway"/>
    <property type="evidence" value="ECO:0007669"/>
    <property type="project" value="TreeGrafter"/>
</dbReference>
<protein>
    <recommendedName>
        <fullName evidence="3">Bet v I/Major latex protein domain-containing protein</fullName>
    </recommendedName>
</protein>
<name>A0A5N6QBI4_9ROSI</name>
<dbReference type="AlphaFoldDB" id="A0A5N6QBI4"/>
<dbReference type="GO" id="GO:0010427">
    <property type="term" value="F:abscisic acid binding"/>
    <property type="evidence" value="ECO:0007669"/>
    <property type="project" value="TreeGrafter"/>
</dbReference>
<accession>A0A5N6QBI4</accession>
<dbReference type="EMBL" id="CM017321">
    <property type="protein sequence ID" value="KAE7996545.1"/>
    <property type="molecule type" value="Genomic_DNA"/>
</dbReference>